<reference evidence="2 3" key="1">
    <citation type="submission" date="2018-05" db="EMBL/GenBank/DDBJ databases">
        <title>Brumimicrobium oceani sp. nov., isolated from coastal sediment.</title>
        <authorList>
            <person name="Kou Y."/>
        </authorList>
    </citation>
    <scope>NUCLEOTIDE SEQUENCE [LARGE SCALE GENOMIC DNA]</scope>
    <source>
        <strain evidence="2 3">C305</strain>
    </source>
</reference>
<accession>A0A2U2XCQ3</accession>
<organism evidence="2 3">
    <name type="scientific">Brumimicrobium oceani</name>
    <dbReference type="NCBI Taxonomy" id="2100725"/>
    <lineage>
        <taxon>Bacteria</taxon>
        <taxon>Pseudomonadati</taxon>
        <taxon>Bacteroidota</taxon>
        <taxon>Flavobacteriia</taxon>
        <taxon>Flavobacteriales</taxon>
        <taxon>Crocinitomicaceae</taxon>
        <taxon>Brumimicrobium</taxon>
    </lineage>
</organism>
<keyword evidence="3" id="KW-1185">Reference proteome</keyword>
<reference evidence="2 3" key="2">
    <citation type="submission" date="2018-05" db="EMBL/GenBank/DDBJ databases">
        <authorList>
            <person name="Lanie J.A."/>
            <person name="Ng W.-L."/>
            <person name="Kazmierczak K.M."/>
            <person name="Andrzejewski T.M."/>
            <person name="Davidsen T.M."/>
            <person name="Wayne K.J."/>
            <person name="Tettelin H."/>
            <person name="Glass J.I."/>
            <person name="Rusch D."/>
            <person name="Podicherti R."/>
            <person name="Tsui H.-C.T."/>
            <person name="Winkler M.E."/>
        </authorList>
    </citation>
    <scope>NUCLEOTIDE SEQUENCE [LARGE SCALE GENOMIC DNA]</scope>
    <source>
        <strain evidence="2 3">C305</strain>
    </source>
</reference>
<feature type="transmembrane region" description="Helical" evidence="1">
    <location>
        <begin position="73"/>
        <end position="92"/>
    </location>
</feature>
<feature type="transmembrane region" description="Helical" evidence="1">
    <location>
        <begin position="41"/>
        <end position="61"/>
    </location>
</feature>
<dbReference type="GO" id="GO:0005886">
    <property type="term" value="C:plasma membrane"/>
    <property type="evidence" value="ECO:0007669"/>
    <property type="project" value="TreeGrafter"/>
</dbReference>
<comment type="caution">
    <text evidence="2">The sequence shown here is derived from an EMBL/GenBank/DDBJ whole genome shotgun (WGS) entry which is preliminary data.</text>
</comment>
<evidence type="ECO:0000256" key="1">
    <source>
        <dbReference type="SAM" id="Phobius"/>
    </source>
</evidence>
<feature type="transmembrane region" description="Helical" evidence="1">
    <location>
        <begin position="98"/>
        <end position="121"/>
    </location>
</feature>
<feature type="transmembrane region" description="Helical" evidence="1">
    <location>
        <begin position="159"/>
        <end position="181"/>
    </location>
</feature>
<dbReference type="AlphaFoldDB" id="A0A2U2XCQ3"/>
<keyword evidence="1" id="KW-0472">Membrane</keyword>
<sequence length="212" mass="23479">MSNSIFKSLTNTVKNWYIPLIVGVLFIGAGIFTFASPISSYLALSLLFSTSFLVSGMFEVIFAISNRKSMDNWGWTLVFGLVTFFFGLSMTMQPAFSMFTLAVFVGITLLFRSIAAISFAIEIKNYGVGQWGFLLGIGIIGAIFSFILLVNPVFAGATIVTWTAISFIAVGVFSIVLSLRLRKVKHISKKISKGLRDRFEAISKEIREEIYD</sequence>
<evidence type="ECO:0000313" key="2">
    <source>
        <dbReference type="EMBL" id="PWH85530.1"/>
    </source>
</evidence>
<evidence type="ECO:0008006" key="4">
    <source>
        <dbReference type="Google" id="ProtNLM"/>
    </source>
</evidence>
<dbReference type="EMBL" id="QFRJ01000006">
    <property type="protein sequence ID" value="PWH85530.1"/>
    <property type="molecule type" value="Genomic_DNA"/>
</dbReference>
<keyword evidence="1" id="KW-0812">Transmembrane</keyword>
<dbReference type="InterPro" id="IPR005325">
    <property type="entry name" value="DUF308_memb"/>
</dbReference>
<feature type="transmembrane region" description="Helical" evidence="1">
    <location>
        <begin position="133"/>
        <end position="153"/>
    </location>
</feature>
<dbReference type="Pfam" id="PF03729">
    <property type="entry name" value="DUF308"/>
    <property type="match status" value="2"/>
</dbReference>
<dbReference type="RefSeq" id="WP_109359610.1">
    <property type="nucleotide sequence ID" value="NZ_QFRJ01000006.1"/>
</dbReference>
<evidence type="ECO:0000313" key="3">
    <source>
        <dbReference type="Proteomes" id="UP000245370"/>
    </source>
</evidence>
<name>A0A2U2XCQ3_9FLAO</name>
<dbReference type="PANTHER" id="PTHR34989:SF1">
    <property type="entry name" value="PROTEIN HDED"/>
    <property type="match status" value="1"/>
</dbReference>
<dbReference type="Proteomes" id="UP000245370">
    <property type="component" value="Unassembled WGS sequence"/>
</dbReference>
<proteinExistence type="predicted"/>
<feature type="transmembrane region" description="Helical" evidence="1">
    <location>
        <begin position="16"/>
        <end position="35"/>
    </location>
</feature>
<dbReference type="InterPro" id="IPR052712">
    <property type="entry name" value="Acid_resist_chaperone_HdeD"/>
</dbReference>
<dbReference type="PANTHER" id="PTHR34989">
    <property type="entry name" value="PROTEIN HDED"/>
    <property type="match status" value="1"/>
</dbReference>
<keyword evidence="1" id="KW-1133">Transmembrane helix</keyword>
<dbReference type="OrthoDB" id="7059775at2"/>
<gene>
    <name evidence="2" type="ORF">DIT68_09555</name>
</gene>
<protein>
    <recommendedName>
        <fullName evidence="4">HdeD family acid-resistance protein</fullName>
    </recommendedName>
</protein>